<sequence>MEKDEGLKDELVKAYGTQILKDYEIVLDKIAAVIAAHLYAGKIGDNPLCVLNRALDIVVN</sequence>
<dbReference type="EMBL" id="LAZR01027518">
    <property type="protein sequence ID" value="KKL65473.1"/>
    <property type="molecule type" value="Genomic_DNA"/>
</dbReference>
<gene>
    <name evidence="1" type="ORF">LCGC14_2154640</name>
</gene>
<accession>A0A0F9DUG0</accession>
<organism evidence="1">
    <name type="scientific">marine sediment metagenome</name>
    <dbReference type="NCBI Taxonomy" id="412755"/>
    <lineage>
        <taxon>unclassified sequences</taxon>
        <taxon>metagenomes</taxon>
        <taxon>ecological metagenomes</taxon>
    </lineage>
</organism>
<evidence type="ECO:0000313" key="1">
    <source>
        <dbReference type="EMBL" id="KKL65473.1"/>
    </source>
</evidence>
<comment type="caution">
    <text evidence="1">The sequence shown here is derived from an EMBL/GenBank/DDBJ whole genome shotgun (WGS) entry which is preliminary data.</text>
</comment>
<dbReference type="AlphaFoldDB" id="A0A0F9DUG0"/>
<protein>
    <submittedName>
        <fullName evidence="1">Uncharacterized protein</fullName>
    </submittedName>
</protein>
<name>A0A0F9DUG0_9ZZZZ</name>
<reference evidence="1" key="1">
    <citation type="journal article" date="2015" name="Nature">
        <title>Complex archaea that bridge the gap between prokaryotes and eukaryotes.</title>
        <authorList>
            <person name="Spang A."/>
            <person name="Saw J.H."/>
            <person name="Jorgensen S.L."/>
            <person name="Zaremba-Niedzwiedzka K."/>
            <person name="Martijn J."/>
            <person name="Lind A.E."/>
            <person name="van Eijk R."/>
            <person name="Schleper C."/>
            <person name="Guy L."/>
            <person name="Ettema T.J."/>
        </authorList>
    </citation>
    <scope>NUCLEOTIDE SEQUENCE</scope>
</reference>
<proteinExistence type="predicted"/>